<dbReference type="AlphaFoldDB" id="F8KXI1"/>
<gene>
    <name evidence="1" type="ordered locus">PUV_21350</name>
</gene>
<accession>F8KXI1</accession>
<dbReference type="Proteomes" id="UP000000495">
    <property type="component" value="Chromosome"/>
</dbReference>
<reference key="1">
    <citation type="journal article" date="2011" name="Mol. Biol. Evol.">
        <title>Unity in variety -- the pan-genome of the Chlamydiae.</title>
        <authorList>
            <person name="Collingro A."/>
            <person name="Tischler P."/>
            <person name="Weinmaier T."/>
            <person name="Penz T."/>
            <person name="Heinz E."/>
            <person name="Brunham R.C."/>
            <person name="Read T.D."/>
            <person name="Bavoil P.M."/>
            <person name="Sachse K."/>
            <person name="Kahane S."/>
            <person name="Friedman M.G."/>
            <person name="Rattei T."/>
            <person name="Myers G.S.A."/>
            <person name="Horn M."/>
        </authorList>
    </citation>
    <scope>NUCLEOTIDE SEQUENCE</scope>
    <source>
        <strain>UV7</strain>
    </source>
</reference>
<sequence length="96" mass="9960">MQATLVSGPDTSVSLYATDGSITTQVVTAGNTVTLSQSGTFPGGDFEIVATPFNTTTGFSVLDYSVSVNSDSYTFNAITIRAGQSSLTGFPVPYLF</sequence>
<name>F8KXI1_PARAV</name>
<organism evidence="1 2">
    <name type="scientific">Parachlamydia acanthamoebae (strain UV7)</name>
    <dbReference type="NCBI Taxonomy" id="765952"/>
    <lineage>
        <taxon>Bacteria</taxon>
        <taxon>Pseudomonadati</taxon>
        <taxon>Chlamydiota</taxon>
        <taxon>Chlamydiia</taxon>
        <taxon>Parachlamydiales</taxon>
        <taxon>Parachlamydiaceae</taxon>
        <taxon>Parachlamydia</taxon>
    </lineage>
</organism>
<proteinExistence type="predicted"/>
<dbReference type="KEGG" id="puv:PUV_21350"/>
<evidence type="ECO:0000313" key="2">
    <source>
        <dbReference type="Proteomes" id="UP000000495"/>
    </source>
</evidence>
<dbReference type="HOGENOM" id="CLU_2357156_0_0_0"/>
<reference evidence="1 2" key="2">
    <citation type="journal article" date="2011" name="Mol. Biol. Evol.">
        <title>Unity in variety--the pan-genome of the Chlamydiae.</title>
        <authorList>
            <person name="Collingro A."/>
            <person name="Tischler P."/>
            <person name="Weinmaier T."/>
            <person name="Penz T."/>
            <person name="Heinz E."/>
            <person name="Brunham R.C."/>
            <person name="Read T.D."/>
            <person name="Bavoil P.M."/>
            <person name="Sachse K."/>
            <person name="Kahane S."/>
            <person name="Friedman M.G."/>
            <person name="Rattei T."/>
            <person name="Myers G.S."/>
            <person name="Horn M."/>
        </authorList>
    </citation>
    <scope>NUCLEOTIDE SEQUENCE [LARGE SCALE GENOMIC DNA]</scope>
    <source>
        <strain evidence="2">UV7</strain>
    </source>
</reference>
<dbReference type="EMBL" id="FR872580">
    <property type="protein sequence ID" value="CCB87085.1"/>
    <property type="molecule type" value="Genomic_DNA"/>
</dbReference>
<protein>
    <submittedName>
        <fullName evidence="1">Uncharacterized protein</fullName>
    </submittedName>
</protein>
<keyword evidence="2" id="KW-1185">Reference proteome</keyword>
<evidence type="ECO:0000313" key="1">
    <source>
        <dbReference type="EMBL" id="CCB87085.1"/>
    </source>
</evidence>